<reference evidence="3" key="1">
    <citation type="journal article" date="2020" name="Stud. Mycol.">
        <title>101 Dothideomycetes genomes: a test case for predicting lifestyles and emergence of pathogens.</title>
        <authorList>
            <person name="Haridas S."/>
            <person name="Albert R."/>
            <person name="Binder M."/>
            <person name="Bloem J."/>
            <person name="Labutti K."/>
            <person name="Salamov A."/>
            <person name="Andreopoulos B."/>
            <person name="Baker S."/>
            <person name="Barry K."/>
            <person name="Bills G."/>
            <person name="Bluhm B."/>
            <person name="Cannon C."/>
            <person name="Castanera R."/>
            <person name="Culley D."/>
            <person name="Daum C."/>
            <person name="Ezra D."/>
            <person name="Gonzalez J."/>
            <person name="Henrissat B."/>
            <person name="Kuo A."/>
            <person name="Liang C."/>
            <person name="Lipzen A."/>
            <person name="Lutzoni F."/>
            <person name="Magnuson J."/>
            <person name="Mondo S."/>
            <person name="Nolan M."/>
            <person name="Ohm R."/>
            <person name="Pangilinan J."/>
            <person name="Park H.-J."/>
            <person name="Ramirez L."/>
            <person name="Alfaro M."/>
            <person name="Sun H."/>
            <person name="Tritt A."/>
            <person name="Yoshinaga Y."/>
            <person name="Zwiers L.-H."/>
            <person name="Turgeon B."/>
            <person name="Goodwin S."/>
            <person name="Spatafora J."/>
            <person name="Crous P."/>
            <person name="Grigoriev I."/>
        </authorList>
    </citation>
    <scope>NUCLEOTIDE SEQUENCE</scope>
    <source>
        <strain evidence="3">CBS 175.79</strain>
    </source>
</reference>
<dbReference type="PANTHER" id="PTHR33099">
    <property type="entry name" value="FE2OG DIOXYGENASE DOMAIN-CONTAINING PROTEIN"/>
    <property type="match status" value="1"/>
</dbReference>
<proteinExistence type="inferred from homology"/>
<dbReference type="AlphaFoldDB" id="A0A6A5XP86"/>
<dbReference type="Gene3D" id="2.60.120.620">
    <property type="entry name" value="q2cbj1_9rhob like domain"/>
    <property type="match status" value="1"/>
</dbReference>
<dbReference type="RefSeq" id="XP_033382996.1">
    <property type="nucleotide sequence ID" value="XM_033523591.1"/>
</dbReference>
<sequence>MSGEQPHLRPIAKELGDFIVQTASNYACGGAIPIHRNVEAKERTSLSAPPVVLRWDSLDLSSGVAKITLPVDPSNPDDVSTLEKLIRDCQPASFGMNGKEVLDDTYRKATKMDRSNFSTDFCPYELGIIDTIAQILLPGSKENIHTNGVKAELYKLNVYAAPSGFFKAHVDTPRSEQQFGSLVVSLPCRHEGGQLAVRHAGHSTTFDWGNASQQNDEACIQWAAFYSDCEHEVLEVTSGHRITLTYNLYYAPGRGDLADNSPAMDVKSLPLYAKVDEALKDPSFMTKGGGLVGLYCQHAYAHATTEGAKALPSALKGIDMAIYSVFRSFGLDVQAMTVLRHDISEYCNDDDDVNEITEPIQIGDEVVNKSFIGNKDKGVVLGGYGAAEGDLPMETIDSWQGDLKHVAWIRGPSDVNKNFGMAYMYGNQHEVDFMYTSLALIMDVPPAAERQQNA</sequence>
<dbReference type="Proteomes" id="UP000799778">
    <property type="component" value="Unassembled WGS sequence"/>
</dbReference>
<evidence type="ECO:0000313" key="3">
    <source>
        <dbReference type="EMBL" id="KAF2014657.1"/>
    </source>
</evidence>
<organism evidence="3 4">
    <name type="scientific">Aaosphaeria arxii CBS 175.79</name>
    <dbReference type="NCBI Taxonomy" id="1450172"/>
    <lineage>
        <taxon>Eukaryota</taxon>
        <taxon>Fungi</taxon>
        <taxon>Dikarya</taxon>
        <taxon>Ascomycota</taxon>
        <taxon>Pezizomycotina</taxon>
        <taxon>Dothideomycetes</taxon>
        <taxon>Pleosporomycetidae</taxon>
        <taxon>Pleosporales</taxon>
        <taxon>Pleosporales incertae sedis</taxon>
        <taxon>Aaosphaeria</taxon>
    </lineage>
</organism>
<comment type="similarity">
    <text evidence="1">Belongs to the iron/ascorbate-dependent oxidoreductase family.</text>
</comment>
<dbReference type="OrthoDB" id="27483at2759"/>
<dbReference type="PANTHER" id="PTHR33099:SF7">
    <property type="entry name" value="MYND-TYPE DOMAIN-CONTAINING PROTEIN"/>
    <property type="match status" value="1"/>
</dbReference>
<gene>
    <name evidence="3" type="ORF">BU24DRAFT_349125</name>
</gene>
<keyword evidence="1" id="KW-0479">Metal-binding</keyword>
<evidence type="ECO:0000256" key="1">
    <source>
        <dbReference type="RuleBase" id="RU003682"/>
    </source>
</evidence>
<dbReference type="EMBL" id="ML978070">
    <property type="protein sequence ID" value="KAF2014657.1"/>
    <property type="molecule type" value="Genomic_DNA"/>
</dbReference>
<evidence type="ECO:0000313" key="4">
    <source>
        <dbReference type="Proteomes" id="UP000799778"/>
    </source>
</evidence>
<keyword evidence="1" id="KW-0560">Oxidoreductase</keyword>
<dbReference type="InterPro" id="IPR005123">
    <property type="entry name" value="Oxoglu/Fe-dep_dioxygenase_dom"/>
</dbReference>
<accession>A0A6A5XP86</accession>
<dbReference type="GeneID" id="54280988"/>
<dbReference type="GO" id="GO:0046872">
    <property type="term" value="F:metal ion binding"/>
    <property type="evidence" value="ECO:0007669"/>
    <property type="project" value="UniProtKB-KW"/>
</dbReference>
<keyword evidence="4" id="KW-1185">Reference proteome</keyword>
<dbReference type="GO" id="GO:0016491">
    <property type="term" value="F:oxidoreductase activity"/>
    <property type="evidence" value="ECO:0007669"/>
    <property type="project" value="UniProtKB-KW"/>
</dbReference>
<dbReference type="Pfam" id="PF13640">
    <property type="entry name" value="2OG-FeII_Oxy_3"/>
    <property type="match status" value="1"/>
</dbReference>
<name>A0A6A5XP86_9PLEO</name>
<protein>
    <recommendedName>
        <fullName evidence="2">Fe2OG dioxygenase domain-containing protein</fullName>
    </recommendedName>
</protein>
<keyword evidence="1" id="KW-0408">Iron</keyword>
<dbReference type="PROSITE" id="PS51471">
    <property type="entry name" value="FE2OG_OXY"/>
    <property type="match status" value="1"/>
</dbReference>
<dbReference type="InterPro" id="IPR044862">
    <property type="entry name" value="Pro_4_hyd_alph_FE2OG_OXY"/>
</dbReference>
<feature type="domain" description="Fe2OG dioxygenase" evidence="2">
    <location>
        <begin position="150"/>
        <end position="250"/>
    </location>
</feature>
<evidence type="ECO:0000259" key="2">
    <source>
        <dbReference type="PROSITE" id="PS51471"/>
    </source>
</evidence>